<dbReference type="GO" id="GO:0003735">
    <property type="term" value="F:structural constituent of ribosome"/>
    <property type="evidence" value="ECO:0007669"/>
    <property type="project" value="InterPro"/>
</dbReference>
<evidence type="ECO:0000256" key="2">
    <source>
        <dbReference type="ARBA" id="ARBA00022980"/>
    </source>
</evidence>
<dbReference type="InterPro" id="IPR027486">
    <property type="entry name" value="Ribosomal_uS10_dom"/>
</dbReference>
<evidence type="ECO:0000313" key="6">
    <source>
        <dbReference type="EMBL" id="EXU61264.1"/>
    </source>
</evidence>
<dbReference type="GO" id="GO:0006412">
    <property type="term" value="P:translation"/>
    <property type="evidence" value="ECO:0007669"/>
    <property type="project" value="UniProtKB-UniRule"/>
</dbReference>
<dbReference type="PRINTS" id="PR00971">
    <property type="entry name" value="RIBOSOMALS10"/>
</dbReference>
<dbReference type="GO" id="GO:0005840">
    <property type="term" value="C:ribosome"/>
    <property type="evidence" value="ECO:0007669"/>
    <property type="project" value="UniProtKB-KW"/>
</dbReference>
<name>A0A014L770_9BACT</name>
<dbReference type="NCBIfam" id="TIGR01049">
    <property type="entry name" value="rpsJ_bact"/>
    <property type="match status" value="1"/>
</dbReference>
<comment type="caution">
    <text evidence="6">The sequence shown here is derived from an EMBL/GenBank/DDBJ whole genome shotgun (WGS) entry which is preliminary data.</text>
</comment>
<dbReference type="STRING" id="1188239.MOVI_2140"/>
<comment type="similarity">
    <text evidence="1 4">Belongs to the universal ribosomal protein uS10 family.</text>
</comment>
<dbReference type="HAMAP" id="MF_00508">
    <property type="entry name" value="Ribosomal_uS10"/>
    <property type="match status" value="1"/>
</dbReference>
<dbReference type="NCBIfam" id="NF001861">
    <property type="entry name" value="PRK00596.1"/>
    <property type="match status" value="1"/>
</dbReference>
<comment type="subunit">
    <text evidence="4">Part of the 30S ribosomal subunit.</text>
</comment>
<comment type="function">
    <text evidence="4">Involved in the binding of tRNA to the ribosomes.</text>
</comment>
<keyword evidence="2 4" id="KW-0689">Ribosomal protein</keyword>
<reference evidence="6 7" key="1">
    <citation type="submission" date="2014-03" db="EMBL/GenBank/DDBJ databases">
        <title>Genome sequence of Mycoplasma ovipneumoniae strain 14811.</title>
        <authorList>
            <person name="Sirand-Pugnet P."/>
            <person name="Breton M."/>
            <person name="Dordet-Frisoni E."/>
            <person name="Baranowski E."/>
            <person name="Barre A."/>
            <person name="Couture C."/>
            <person name="Dupuy V."/>
            <person name="Gaurivaud P."/>
            <person name="Jacob D."/>
            <person name="Lemaitre C."/>
            <person name="Manso-Silvan L."/>
            <person name="Nikolski M."/>
            <person name="Nouvel L.-X."/>
            <person name="Poumarat F."/>
            <person name="Tardy F."/>
            <person name="Thebault P."/>
            <person name="Theil S."/>
            <person name="Citti C."/>
            <person name="Thiaucourt F."/>
            <person name="Blanchard A."/>
        </authorList>
    </citation>
    <scope>NUCLEOTIDE SEQUENCE [LARGE SCALE GENOMIC DNA]</scope>
    <source>
        <strain evidence="6 7">14811</strain>
    </source>
</reference>
<dbReference type="GO" id="GO:0000049">
    <property type="term" value="F:tRNA binding"/>
    <property type="evidence" value="ECO:0007669"/>
    <property type="project" value="UniProtKB-UniRule"/>
</dbReference>
<evidence type="ECO:0000256" key="4">
    <source>
        <dbReference type="HAMAP-Rule" id="MF_00508"/>
    </source>
</evidence>
<gene>
    <name evidence="4 6" type="primary">rpsJ</name>
    <name evidence="6" type="ORF">MOVI_2140</name>
</gene>
<dbReference type="InterPro" id="IPR001848">
    <property type="entry name" value="Ribosomal_uS10"/>
</dbReference>
<dbReference type="InterPro" id="IPR036838">
    <property type="entry name" value="Ribosomal_uS10_dom_sf"/>
</dbReference>
<dbReference type="PROSITE" id="PS00361">
    <property type="entry name" value="RIBOSOMAL_S10"/>
    <property type="match status" value="1"/>
</dbReference>
<accession>A0A014L770</accession>
<dbReference type="InterPro" id="IPR018268">
    <property type="entry name" value="Ribosomal_uS10_CS"/>
</dbReference>
<feature type="domain" description="Small ribosomal subunit protein uS10" evidence="5">
    <location>
        <begin position="16"/>
        <end position="113"/>
    </location>
</feature>
<keyword evidence="3 4" id="KW-0687">Ribonucleoprotein</keyword>
<evidence type="ECO:0000259" key="5">
    <source>
        <dbReference type="SMART" id="SM01403"/>
    </source>
</evidence>
<dbReference type="AlphaFoldDB" id="A0A014L770"/>
<sequence length="115" mass="13112">MNRSNSLIFMSTTSIKIKFKSFDHRQIDAAAKKVILLARELNVETCGPVPLPTSRAIYTILRSVHVNKKSREQFESRTHKRLVILKVSPNNQKAVTEKISRTQLPAGVWLEIEVN</sequence>
<evidence type="ECO:0000256" key="1">
    <source>
        <dbReference type="ARBA" id="ARBA00007102"/>
    </source>
</evidence>
<dbReference type="SUPFAM" id="SSF54999">
    <property type="entry name" value="Ribosomal protein S10"/>
    <property type="match status" value="1"/>
</dbReference>
<evidence type="ECO:0000313" key="7">
    <source>
        <dbReference type="Proteomes" id="UP000020977"/>
    </source>
</evidence>
<proteinExistence type="inferred from homology"/>
<dbReference type="PANTHER" id="PTHR11700">
    <property type="entry name" value="30S RIBOSOMAL PROTEIN S10 FAMILY MEMBER"/>
    <property type="match status" value="1"/>
</dbReference>
<dbReference type="GO" id="GO:1990904">
    <property type="term" value="C:ribonucleoprotein complex"/>
    <property type="evidence" value="ECO:0007669"/>
    <property type="project" value="UniProtKB-KW"/>
</dbReference>
<organism evidence="6 7">
    <name type="scientific">Mesomycoplasma ovipneumoniae 14811</name>
    <dbReference type="NCBI Taxonomy" id="1188239"/>
    <lineage>
        <taxon>Bacteria</taxon>
        <taxon>Bacillati</taxon>
        <taxon>Mycoplasmatota</taxon>
        <taxon>Mycoplasmoidales</taxon>
        <taxon>Metamycoplasmataceae</taxon>
        <taxon>Mesomycoplasma</taxon>
    </lineage>
</organism>
<dbReference type="SMART" id="SM01403">
    <property type="entry name" value="Ribosomal_S10"/>
    <property type="match status" value="1"/>
</dbReference>
<dbReference type="eggNOG" id="COG0051">
    <property type="taxonomic scope" value="Bacteria"/>
</dbReference>
<dbReference type="Pfam" id="PF00338">
    <property type="entry name" value="Ribosomal_S10"/>
    <property type="match status" value="1"/>
</dbReference>
<dbReference type="Proteomes" id="UP000020977">
    <property type="component" value="Unassembled WGS sequence"/>
</dbReference>
<protein>
    <recommendedName>
        <fullName evidence="4">Small ribosomal subunit protein uS10</fullName>
    </recommendedName>
</protein>
<dbReference type="EMBL" id="JFAD01000013">
    <property type="protein sequence ID" value="EXU61264.1"/>
    <property type="molecule type" value="Genomic_DNA"/>
</dbReference>
<evidence type="ECO:0000256" key="3">
    <source>
        <dbReference type="ARBA" id="ARBA00023274"/>
    </source>
</evidence>
<dbReference type="Gene3D" id="3.30.70.600">
    <property type="entry name" value="Ribosomal protein S10 domain"/>
    <property type="match status" value="1"/>
</dbReference>